<dbReference type="Pfam" id="PF25601">
    <property type="entry name" value="AAA_lid_14"/>
    <property type="match status" value="1"/>
</dbReference>
<name>A0A9D1J6R1_9BACT</name>
<reference evidence="8" key="1">
    <citation type="submission" date="2020-10" db="EMBL/GenBank/DDBJ databases">
        <authorList>
            <person name="Gilroy R."/>
        </authorList>
    </citation>
    <scope>NUCLEOTIDE SEQUENCE</scope>
    <source>
        <strain evidence="8">ChiHjej13B12-12457</strain>
    </source>
</reference>
<keyword evidence="2" id="KW-0067">ATP-binding</keyword>
<dbReference type="AlphaFoldDB" id="A0A9D1J6R1"/>
<dbReference type="PANTHER" id="PTHR32071">
    <property type="entry name" value="TRANSCRIPTIONAL REGULATORY PROTEIN"/>
    <property type="match status" value="1"/>
</dbReference>
<dbReference type="Gene3D" id="1.10.8.60">
    <property type="match status" value="1"/>
</dbReference>
<evidence type="ECO:0000256" key="5">
    <source>
        <dbReference type="PROSITE-ProRule" id="PRU00169"/>
    </source>
</evidence>
<dbReference type="Pfam" id="PF00072">
    <property type="entry name" value="Response_reg"/>
    <property type="match status" value="1"/>
</dbReference>
<organism evidence="8 9">
    <name type="scientific">Candidatus Coprenecus avistercoris</name>
    <dbReference type="NCBI Taxonomy" id="2840730"/>
    <lineage>
        <taxon>Bacteria</taxon>
        <taxon>Pseudomonadati</taxon>
        <taxon>Bacteroidota</taxon>
        <taxon>Bacteroidia</taxon>
        <taxon>Bacteroidales</taxon>
        <taxon>Rikenellaceae</taxon>
        <taxon>Rikenellaceae incertae sedis</taxon>
        <taxon>Candidatus Coprenecus</taxon>
    </lineage>
</organism>
<dbReference type="InterPro" id="IPR058031">
    <property type="entry name" value="AAA_lid_NorR"/>
</dbReference>
<feature type="domain" description="Response regulatory" evidence="7">
    <location>
        <begin position="12"/>
        <end position="131"/>
    </location>
</feature>
<evidence type="ECO:0000256" key="1">
    <source>
        <dbReference type="ARBA" id="ARBA00022741"/>
    </source>
</evidence>
<evidence type="ECO:0000256" key="2">
    <source>
        <dbReference type="ARBA" id="ARBA00022840"/>
    </source>
</evidence>
<dbReference type="InterPro" id="IPR002197">
    <property type="entry name" value="HTH_Fis"/>
</dbReference>
<keyword evidence="3" id="KW-0805">Transcription regulation</keyword>
<evidence type="ECO:0000313" key="9">
    <source>
        <dbReference type="Proteomes" id="UP000886744"/>
    </source>
</evidence>
<dbReference type="GO" id="GO:0000160">
    <property type="term" value="P:phosphorelay signal transduction system"/>
    <property type="evidence" value="ECO:0007669"/>
    <property type="project" value="InterPro"/>
</dbReference>
<evidence type="ECO:0000256" key="4">
    <source>
        <dbReference type="ARBA" id="ARBA00023163"/>
    </source>
</evidence>
<dbReference type="PROSITE" id="PS50096">
    <property type="entry name" value="IQ"/>
    <property type="match status" value="1"/>
</dbReference>
<dbReference type="PRINTS" id="PR01590">
    <property type="entry name" value="HTHFIS"/>
</dbReference>
<dbReference type="Gene3D" id="3.40.50.2300">
    <property type="match status" value="1"/>
</dbReference>
<evidence type="ECO:0000256" key="3">
    <source>
        <dbReference type="ARBA" id="ARBA00023015"/>
    </source>
</evidence>
<dbReference type="InterPro" id="IPR025943">
    <property type="entry name" value="Sigma_54_int_dom_ATP-bd_2"/>
</dbReference>
<evidence type="ECO:0000259" key="7">
    <source>
        <dbReference type="PROSITE" id="PS50110"/>
    </source>
</evidence>
<keyword evidence="1" id="KW-0547">Nucleotide-binding</keyword>
<dbReference type="InterPro" id="IPR002078">
    <property type="entry name" value="Sigma_54_int"/>
</dbReference>
<gene>
    <name evidence="8" type="ORF">IAC94_05210</name>
</gene>
<dbReference type="PROSITE" id="PS50110">
    <property type="entry name" value="RESPONSE_REGULATORY"/>
    <property type="match status" value="1"/>
</dbReference>
<keyword evidence="4" id="KW-0804">Transcription</keyword>
<feature type="modified residue" description="4-aspartylphosphate" evidence="5">
    <location>
        <position position="61"/>
    </location>
</feature>
<dbReference type="SUPFAM" id="SSF46689">
    <property type="entry name" value="Homeodomain-like"/>
    <property type="match status" value="1"/>
</dbReference>
<dbReference type="PROSITE" id="PS50045">
    <property type="entry name" value="SIGMA54_INTERACT_4"/>
    <property type="match status" value="1"/>
</dbReference>
<comment type="caution">
    <text evidence="8">The sequence shown here is derived from an EMBL/GenBank/DDBJ whole genome shotgun (WGS) entry which is preliminary data.</text>
</comment>
<dbReference type="Gene3D" id="1.10.10.60">
    <property type="entry name" value="Homeodomain-like"/>
    <property type="match status" value="1"/>
</dbReference>
<dbReference type="InterPro" id="IPR027417">
    <property type="entry name" value="P-loop_NTPase"/>
</dbReference>
<dbReference type="EMBL" id="DVHI01000065">
    <property type="protein sequence ID" value="HIR62902.1"/>
    <property type="molecule type" value="Genomic_DNA"/>
</dbReference>
<evidence type="ECO:0000259" key="6">
    <source>
        <dbReference type="PROSITE" id="PS50045"/>
    </source>
</evidence>
<reference evidence="8" key="2">
    <citation type="journal article" date="2021" name="PeerJ">
        <title>Extensive microbial diversity within the chicken gut microbiome revealed by metagenomics and culture.</title>
        <authorList>
            <person name="Gilroy R."/>
            <person name="Ravi A."/>
            <person name="Getino M."/>
            <person name="Pursley I."/>
            <person name="Horton D.L."/>
            <person name="Alikhan N.F."/>
            <person name="Baker D."/>
            <person name="Gharbi K."/>
            <person name="Hall N."/>
            <person name="Watson M."/>
            <person name="Adriaenssens E.M."/>
            <person name="Foster-Nyarko E."/>
            <person name="Jarju S."/>
            <person name="Secka A."/>
            <person name="Antonio M."/>
            <person name="Oren A."/>
            <person name="Chaudhuri R.R."/>
            <person name="La Ragione R."/>
            <person name="Hildebrand F."/>
            <person name="Pallen M.J."/>
        </authorList>
    </citation>
    <scope>NUCLEOTIDE SEQUENCE</scope>
    <source>
        <strain evidence="8">ChiHjej13B12-12457</strain>
    </source>
</reference>
<dbReference type="GO" id="GO:0006355">
    <property type="term" value="P:regulation of DNA-templated transcription"/>
    <property type="evidence" value="ECO:0007669"/>
    <property type="project" value="InterPro"/>
</dbReference>
<dbReference type="InterPro" id="IPR011006">
    <property type="entry name" value="CheY-like_superfamily"/>
</dbReference>
<dbReference type="InterPro" id="IPR009057">
    <property type="entry name" value="Homeodomain-like_sf"/>
</dbReference>
<dbReference type="InterPro" id="IPR003593">
    <property type="entry name" value="AAA+_ATPase"/>
</dbReference>
<dbReference type="SMART" id="SM00382">
    <property type="entry name" value="AAA"/>
    <property type="match status" value="1"/>
</dbReference>
<accession>A0A9D1J6R1</accession>
<keyword evidence="5" id="KW-0597">Phosphoprotein</keyword>
<dbReference type="Pfam" id="PF00158">
    <property type="entry name" value="Sigma54_activat"/>
    <property type="match status" value="1"/>
</dbReference>
<dbReference type="SMART" id="SM00448">
    <property type="entry name" value="REC"/>
    <property type="match status" value="1"/>
</dbReference>
<sequence>MNMSKKTTPDGRILVVDDNKAILSALRLLLPAYFSEVTLLSSPNDLMHSMEVKRPEVVLLDMNFTAKVTTGNEGLFWLGEILKAYPDVPVVLFTAYSDVALAVDAIKRGAFDFIIKPFDNAKLVTTLQAALRLSRSRQEVKQLREIKNEIRSEGDMFWGESPKMKELRKIVQKVAKTDASILITGENGTGKDMLAGEIHRLSKRSGSSMVSVDVGSLPESLFESELFGHVRGAFTDAKADRAGKFEVASGGTLFLDEIGNIPLHLQTKLLTAIQTKSVTRVGSNVPVPVDIRLICATNRDISRMVADGQFREDLFFRINTIHLTLPPLRERMEDIVPLAELFMRKYAVKYGKDIRGIRDEAREELMQRPWQGNIRELQHVVEKAVILSEKGMLEVGDFFPEQQDRRGPGRRSKTAAQVLKESVRKGNVVTLDDMEKELIRVAMRQHDGNLTVVAQQLGITRQTLYNKLKKYGM</sequence>
<evidence type="ECO:0000313" key="8">
    <source>
        <dbReference type="EMBL" id="HIR62902.1"/>
    </source>
</evidence>
<feature type="domain" description="Sigma-54 factor interaction" evidence="6">
    <location>
        <begin position="157"/>
        <end position="386"/>
    </location>
</feature>
<dbReference type="InterPro" id="IPR001789">
    <property type="entry name" value="Sig_transdc_resp-reg_receiver"/>
</dbReference>
<proteinExistence type="predicted"/>
<dbReference type="PROSITE" id="PS00676">
    <property type="entry name" value="SIGMA54_INTERACT_2"/>
    <property type="match status" value="1"/>
</dbReference>
<dbReference type="Gene3D" id="3.40.50.300">
    <property type="entry name" value="P-loop containing nucleotide triphosphate hydrolases"/>
    <property type="match status" value="1"/>
</dbReference>
<dbReference type="Proteomes" id="UP000886744">
    <property type="component" value="Unassembled WGS sequence"/>
</dbReference>
<dbReference type="SUPFAM" id="SSF52172">
    <property type="entry name" value="CheY-like"/>
    <property type="match status" value="1"/>
</dbReference>
<dbReference type="CDD" id="cd00009">
    <property type="entry name" value="AAA"/>
    <property type="match status" value="1"/>
</dbReference>
<dbReference type="GO" id="GO:0005524">
    <property type="term" value="F:ATP binding"/>
    <property type="evidence" value="ECO:0007669"/>
    <property type="project" value="UniProtKB-KW"/>
</dbReference>
<dbReference type="Pfam" id="PF02954">
    <property type="entry name" value="HTH_8"/>
    <property type="match status" value="1"/>
</dbReference>
<protein>
    <submittedName>
        <fullName evidence="8">Sigma-54-dependent Fis family transcriptional regulator</fullName>
    </submittedName>
</protein>
<dbReference type="SUPFAM" id="SSF52540">
    <property type="entry name" value="P-loop containing nucleoside triphosphate hydrolases"/>
    <property type="match status" value="1"/>
</dbReference>
<dbReference type="GO" id="GO:0043565">
    <property type="term" value="F:sequence-specific DNA binding"/>
    <property type="evidence" value="ECO:0007669"/>
    <property type="project" value="InterPro"/>
</dbReference>
<dbReference type="FunFam" id="3.40.50.300:FF:000006">
    <property type="entry name" value="DNA-binding transcriptional regulator NtrC"/>
    <property type="match status" value="1"/>
</dbReference>
<dbReference type="PANTHER" id="PTHR32071:SF113">
    <property type="entry name" value="ALGINATE BIOSYNTHESIS TRANSCRIPTIONAL REGULATORY PROTEIN ALGB"/>
    <property type="match status" value="1"/>
</dbReference>